<name>A0A409WK53_PSICY</name>
<dbReference type="InParanoid" id="A0A409WK53"/>
<dbReference type="Proteomes" id="UP000283269">
    <property type="component" value="Unassembled WGS sequence"/>
</dbReference>
<dbReference type="InterPro" id="IPR040780">
    <property type="entry name" value="Rpn6_C_helix"/>
</dbReference>
<dbReference type="InterPro" id="IPR036390">
    <property type="entry name" value="WH_DNA-bd_sf"/>
</dbReference>
<gene>
    <name evidence="2" type="ORF">CVT25_002427</name>
</gene>
<dbReference type="Pfam" id="PF01399">
    <property type="entry name" value="PCI"/>
    <property type="match status" value="1"/>
</dbReference>
<dbReference type="OrthoDB" id="1418352at2759"/>
<comment type="caution">
    <text evidence="2">The sequence shown here is derived from an EMBL/GenBank/DDBJ whole genome shotgun (WGS) entry which is preliminary data.</text>
</comment>
<dbReference type="InterPro" id="IPR000717">
    <property type="entry name" value="PCI_dom"/>
</dbReference>
<evidence type="ECO:0000313" key="2">
    <source>
        <dbReference type="EMBL" id="PPQ78859.1"/>
    </source>
</evidence>
<protein>
    <recommendedName>
        <fullName evidence="1">PCI domain-containing protein</fullName>
    </recommendedName>
</protein>
<dbReference type="FunCoup" id="A0A409WK53">
    <property type="interactions" value="580"/>
</dbReference>
<organism evidence="2 3">
    <name type="scientific">Psilocybe cyanescens</name>
    <dbReference type="NCBI Taxonomy" id="93625"/>
    <lineage>
        <taxon>Eukaryota</taxon>
        <taxon>Fungi</taxon>
        <taxon>Dikarya</taxon>
        <taxon>Basidiomycota</taxon>
        <taxon>Agaricomycotina</taxon>
        <taxon>Agaricomycetes</taxon>
        <taxon>Agaricomycetidae</taxon>
        <taxon>Agaricales</taxon>
        <taxon>Agaricineae</taxon>
        <taxon>Strophariaceae</taxon>
        <taxon>Psilocybe</taxon>
    </lineage>
</organism>
<feature type="domain" description="PCI" evidence="1">
    <location>
        <begin position="199"/>
        <end position="282"/>
    </location>
</feature>
<dbReference type="PANTHER" id="PTHR10678">
    <property type="entry name" value="26S PROTEASOME NON-ATPASE REGULATORY SUBUNIT 11/COP9 SIGNALOSOME COMPLEX SUBUNIT 2"/>
    <property type="match status" value="1"/>
</dbReference>
<dbReference type="Gene3D" id="1.25.40.570">
    <property type="match status" value="1"/>
</dbReference>
<proteinExistence type="predicted"/>
<dbReference type="AlphaFoldDB" id="A0A409WK53"/>
<dbReference type="EMBL" id="NHYD01003403">
    <property type="protein sequence ID" value="PPQ78859.1"/>
    <property type="molecule type" value="Genomic_DNA"/>
</dbReference>
<keyword evidence="3" id="KW-1185">Reference proteome</keyword>
<evidence type="ECO:0000259" key="1">
    <source>
        <dbReference type="SMART" id="SM00088"/>
    </source>
</evidence>
<accession>A0A409WK53</accession>
<dbReference type="InterPro" id="IPR050871">
    <property type="entry name" value="26S_Proteasome/COP9_Components"/>
</dbReference>
<dbReference type="SMART" id="SM00088">
    <property type="entry name" value="PINT"/>
    <property type="match status" value="1"/>
</dbReference>
<sequence>MDGTDGFMHTYRQLDSHQYQPALALIETRLTELKRLDDKMILTEMHLLESRVYHGPGNMPKAKASLTSSYTAANAIYCQPDLPAQLDLQSGIMHAEEKDYSTTYSYLFEAFENLSALGEGEGASGGGKALEALKYMLWDKAMLSLPEDLNALLTIKLALRYTSSRDVKSMRAVARAHQKRDLRGVEGVSGRTVIRSNDPHLTALYDTLFEDNLKKIVEPYSVVEVAYVAEQVGQERQAAETELSKMSLDKVRYGMLDQGRGCLVIYGEPKANNTYGAAIEALEQISKVVESLYAKTVKIA</sequence>
<dbReference type="STRING" id="93625.A0A409WK53"/>
<dbReference type="SUPFAM" id="SSF46785">
    <property type="entry name" value="Winged helix' DNA-binding domain"/>
    <property type="match status" value="1"/>
</dbReference>
<reference evidence="2 3" key="1">
    <citation type="journal article" date="2018" name="Evol. Lett.">
        <title>Horizontal gene cluster transfer increased hallucinogenic mushroom diversity.</title>
        <authorList>
            <person name="Reynolds H.T."/>
            <person name="Vijayakumar V."/>
            <person name="Gluck-Thaler E."/>
            <person name="Korotkin H.B."/>
            <person name="Matheny P.B."/>
            <person name="Slot J.C."/>
        </authorList>
    </citation>
    <scope>NUCLEOTIDE SEQUENCE [LARGE SCALE GENOMIC DNA]</scope>
    <source>
        <strain evidence="2 3">2631</strain>
    </source>
</reference>
<evidence type="ECO:0000313" key="3">
    <source>
        <dbReference type="Proteomes" id="UP000283269"/>
    </source>
</evidence>
<dbReference type="Pfam" id="PF18503">
    <property type="entry name" value="RPN6_C_helix"/>
    <property type="match status" value="1"/>
</dbReference>
<dbReference type="SMART" id="SM00753">
    <property type="entry name" value="PAM"/>
    <property type="match status" value="1"/>
</dbReference>